<dbReference type="AlphaFoldDB" id="A0A6A5X9L3"/>
<evidence type="ECO:0000256" key="5">
    <source>
        <dbReference type="ARBA" id="ARBA00023295"/>
    </source>
</evidence>
<comment type="catalytic activity">
    <reaction evidence="1">
        <text>Endohydrolysis of (1-&gt;3)- or (1-&gt;4)-linkages in beta-D-glucans when the glucose residue whose reducing group is involved in the linkage to be hydrolyzed is itself substituted at C-3.</text>
        <dbReference type="EC" id="3.2.1.6"/>
    </reaction>
</comment>
<name>A0A6A5X9L3_9PLEO</name>
<keyword evidence="5" id="KW-0326">Glycosidase</keyword>
<evidence type="ECO:0000256" key="3">
    <source>
        <dbReference type="ARBA" id="ARBA00012599"/>
    </source>
</evidence>
<dbReference type="InterPro" id="IPR000757">
    <property type="entry name" value="Beta-glucanase-like"/>
</dbReference>
<reference evidence="9" key="1">
    <citation type="journal article" date="2020" name="Stud. Mycol.">
        <title>101 Dothideomycetes genomes: a test case for predicting lifestyles and emergence of pathogens.</title>
        <authorList>
            <person name="Haridas S."/>
            <person name="Albert R."/>
            <person name="Binder M."/>
            <person name="Bloem J."/>
            <person name="Labutti K."/>
            <person name="Salamov A."/>
            <person name="Andreopoulos B."/>
            <person name="Baker S."/>
            <person name="Barry K."/>
            <person name="Bills G."/>
            <person name="Bluhm B."/>
            <person name="Cannon C."/>
            <person name="Castanera R."/>
            <person name="Culley D."/>
            <person name="Daum C."/>
            <person name="Ezra D."/>
            <person name="Gonzalez J."/>
            <person name="Henrissat B."/>
            <person name="Kuo A."/>
            <person name="Liang C."/>
            <person name="Lipzen A."/>
            <person name="Lutzoni F."/>
            <person name="Magnuson J."/>
            <person name="Mondo S."/>
            <person name="Nolan M."/>
            <person name="Ohm R."/>
            <person name="Pangilinan J."/>
            <person name="Park H.-J."/>
            <person name="Ramirez L."/>
            <person name="Alfaro M."/>
            <person name="Sun H."/>
            <person name="Tritt A."/>
            <person name="Yoshinaga Y."/>
            <person name="Zwiers L.-H."/>
            <person name="Turgeon B."/>
            <person name="Goodwin S."/>
            <person name="Spatafora J."/>
            <person name="Crous P."/>
            <person name="Grigoriev I."/>
        </authorList>
    </citation>
    <scope>NUCLEOTIDE SEQUENCE</scope>
    <source>
        <strain evidence="9">CBS 175.79</strain>
    </source>
</reference>
<gene>
    <name evidence="9" type="ORF">BU24DRAFT_414931</name>
</gene>
<evidence type="ECO:0000256" key="2">
    <source>
        <dbReference type="ARBA" id="ARBA00006865"/>
    </source>
</evidence>
<feature type="chain" id="PRO_5025407878" description="endo-1,3(4)-beta-glucanase" evidence="7">
    <location>
        <begin position="24"/>
        <end position="945"/>
    </location>
</feature>
<dbReference type="InterPro" id="IPR050546">
    <property type="entry name" value="Glycosyl_Hydrlase_16"/>
</dbReference>
<feature type="region of interest" description="Disordered" evidence="6">
    <location>
        <begin position="507"/>
        <end position="539"/>
    </location>
</feature>
<dbReference type="CDD" id="cd02181">
    <property type="entry name" value="GH16_fungal_Lam16A_glucanase"/>
    <property type="match status" value="1"/>
</dbReference>
<dbReference type="Pfam" id="PF26113">
    <property type="entry name" value="GH16_XgeA"/>
    <property type="match status" value="1"/>
</dbReference>
<evidence type="ECO:0000256" key="1">
    <source>
        <dbReference type="ARBA" id="ARBA00000124"/>
    </source>
</evidence>
<feature type="region of interest" description="Disordered" evidence="6">
    <location>
        <begin position="562"/>
        <end position="582"/>
    </location>
</feature>
<dbReference type="GeneID" id="54283654"/>
<feature type="domain" description="GH16" evidence="8">
    <location>
        <begin position="30"/>
        <end position="285"/>
    </location>
</feature>
<dbReference type="Gene3D" id="2.60.120.200">
    <property type="match status" value="1"/>
</dbReference>
<keyword evidence="4 9" id="KW-0378">Hydrolase</keyword>
<evidence type="ECO:0000256" key="6">
    <source>
        <dbReference type="SAM" id="MobiDB-lite"/>
    </source>
</evidence>
<dbReference type="GO" id="GO:0009251">
    <property type="term" value="P:glucan catabolic process"/>
    <property type="evidence" value="ECO:0007669"/>
    <property type="project" value="TreeGrafter"/>
</dbReference>
<feature type="region of interest" description="Disordered" evidence="6">
    <location>
        <begin position="680"/>
        <end position="700"/>
    </location>
</feature>
<dbReference type="PANTHER" id="PTHR10963:SF24">
    <property type="entry name" value="GLYCOSIDASE C21B10.07-RELATED"/>
    <property type="match status" value="1"/>
</dbReference>
<dbReference type="EMBL" id="ML978078">
    <property type="protein sequence ID" value="KAF2009623.1"/>
    <property type="molecule type" value="Genomic_DNA"/>
</dbReference>
<dbReference type="Proteomes" id="UP000799778">
    <property type="component" value="Unassembled WGS sequence"/>
</dbReference>
<dbReference type="FunFam" id="2.60.120.200:FF:000114">
    <property type="entry name" value="Probable endo-1,3(4)-beta-glucanase NFIA_089530"/>
    <property type="match status" value="1"/>
</dbReference>
<feature type="signal peptide" evidence="7">
    <location>
        <begin position="1"/>
        <end position="23"/>
    </location>
</feature>
<evidence type="ECO:0000256" key="7">
    <source>
        <dbReference type="SAM" id="SignalP"/>
    </source>
</evidence>
<dbReference type="RefSeq" id="XP_033377962.1">
    <property type="nucleotide sequence ID" value="XM_033526257.1"/>
</dbReference>
<feature type="region of interest" description="Disordered" evidence="6">
    <location>
        <begin position="440"/>
        <end position="464"/>
    </location>
</feature>
<dbReference type="GO" id="GO:0052861">
    <property type="term" value="F:endo-1,3(4)-beta-glucanase activity"/>
    <property type="evidence" value="ECO:0007669"/>
    <property type="project" value="UniProtKB-EC"/>
</dbReference>
<keyword evidence="10" id="KW-1185">Reference proteome</keyword>
<dbReference type="OrthoDB" id="192832at2759"/>
<proteinExistence type="inferred from homology"/>
<sequence length="945" mass="99014">MPSSSFFLGVGAVLSALSATTVATKYDLEDSYQGSNFLDGFNFFNEKDPTNGFVKYLDRDSARNTQLTRIVGADNYLGVDFTTPLNYRGPNGRNSVRIETKKNYSKGLFVVDIKHMPGGICGTWPAFWSLGSGEWPKNGEIDIIEGVNNNNVNKMVLHTDTNCKTNGQGQTGVQQLYDCALDTNGPSGCDVNDVQTNTYGTGFNANGGGVYAMEWTGEFIKMWFFPRSRIPASITAEKPDTAEFGTPNANFQGACDIEKKFQEHRFIFDTTFCGDWAGNVYGDSGCPRYSGLSSMDSCMKFVAENPAAFRQAYWLISSFKTYKTPVIASSSSSVISSSTVVSSSSSSSVVVSSTSASSSSSSTPVSSSSSSVVSSSSSSSSSVIVSTTSSSSSSVITSSSSSSVVSSSASSSVISSSASSSVISSSASSSVISSSASSSVISSSSSSSVVSSSSSSDSSSSIYPTSTVVTDTSSSVYPTSTIVTDTSSSVYPTSSVVTDISSSVYPTSSVVTDTSSSVYPTLSSSSSNAYPTGSSSSSSYGYDISTSTDIYGSYPSSSLSYGSYPSSSSVHPEDYPSSSSSYGVYPSSSSSVHYGGYPVSSSSVHYGEYPSSSSVHYGEYPSSSVHYGQYPSSSSTGYGVYPASSSSVKYGAYPVSSKPQQGTYPSSSVHYPGYPVSSKPVADHDAYPTPKPAYPQSSKPASYVTTTYTTEYVDVCPTGYTTIKTTHTVTYESYPTTSVPRKPSKETTEPCPPGFTVTEKYCGYGCGDKPTTVKVTVPVTQTRTVYEEVSTSVIAYGTPKVYPPGYNNHEQKPSTSTIIATKILTISYVTVPASEKHASYPSSAAPQPVYPYHSVPEAEKPVSSGVKPVYSKPVHTPEVVVPVVHTPTPGNYYGANVTISYGTGTGKPVATKTGYLTPEFTGAASSLKASGVAVGALAVMFAMLM</sequence>
<dbReference type="EC" id="3.2.1.6" evidence="3"/>
<evidence type="ECO:0000259" key="8">
    <source>
        <dbReference type="PROSITE" id="PS51762"/>
    </source>
</evidence>
<evidence type="ECO:0000313" key="9">
    <source>
        <dbReference type="EMBL" id="KAF2009623.1"/>
    </source>
</evidence>
<organism evidence="9 10">
    <name type="scientific">Aaosphaeria arxii CBS 175.79</name>
    <dbReference type="NCBI Taxonomy" id="1450172"/>
    <lineage>
        <taxon>Eukaryota</taxon>
        <taxon>Fungi</taxon>
        <taxon>Dikarya</taxon>
        <taxon>Ascomycota</taxon>
        <taxon>Pezizomycotina</taxon>
        <taxon>Dothideomycetes</taxon>
        <taxon>Pleosporomycetidae</taxon>
        <taxon>Pleosporales</taxon>
        <taxon>Pleosporales incertae sedis</taxon>
        <taxon>Aaosphaeria</taxon>
    </lineage>
</organism>
<evidence type="ECO:0000256" key="4">
    <source>
        <dbReference type="ARBA" id="ARBA00022801"/>
    </source>
</evidence>
<evidence type="ECO:0000313" key="10">
    <source>
        <dbReference type="Proteomes" id="UP000799778"/>
    </source>
</evidence>
<comment type="similarity">
    <text evidence="2">Belongs to the glycosyl hydrolase 16 family.</text>
</comment>
<dbReference type="PANTHER" id="PTHR10963">
    <property type="entry name" value="GLYCOSYL HYDROLASE-RELATED"/>
    <property type="match status" value="1"/>
</dbReference>
<feature type="region of interest" description="Disordered" evidence="6">
    <location>
        <begin position="354"/>
        <end position="378"/>
    </location>
</feature>
<protein>
    <recommendedName>
        <fullName evidence="3">endo-1,3(4)-beta-glucanase</fullName>
        <ecNumber evidence="3">3.2.1.6</ecNumber>
    </recommendedName>
</protein>
<dbReference type="InterPro" id="IPR013320">
    <property type="entry name" value="ConA-like_dom_sf"/>
</dbReference>
<accession>A0A6A5X9L3</accession>
<keyword evidence="7" id="KW-0732">Signal</keyword>
<dbReference type="SUPFAM" id="SSF49899">
    <property type="entry name" value="Concanavalin A-like lectins/glucanases"/>
    <property type="match status" value="1"/>
</dbReference>
<dbReference type="PROSITE" id="PS51762">
    <property type="entry name" value="GH16_2"/>
    <property type="match status" value="1"/>
</dbReference>